<dbReference type="InterPro" id="IPR014720">
    <property type="entry name" value="dsRBD_dom"/>
</dbReference>
<dbReference type="SUPFAM" id="SSF54768">
    <property type="entry name" value="dsRNA-binding domain-like"/>
    <property type="match status" value="1"/>
</dbReference>
<dbReference type="PANTHER" id="PTHR11207:SF0">
    <property type="entry name" value="RIBONUCLEASE 3"/>
    <property type="match status" value="1"/>
</dbReference>
<dbReference type="InterPro" id="IPR000999">
    <property type="entry name" value="RNase_III_dom"/>
</dbReference>
<name>A0A6C0JNR1_9ZZZZ</name>
<dbReference type="GO" id="GO:0010468">
    <property type="term" value="P:regulation of gene expression"/>
    <property type="evidence" value="ECO:0007669"/>
    <property type="project" value="TreeGrafter"/>
</dbReference>
<dbReference type="SUPFAM" id="SSF69065">
    <property type="entry name" value="RNase III domain-like"/>
    <property type="match status" value="1"/>
</dbReference>
<keyword evidence="4" id="KW-0378">Hydrolase</keyword>
<accession>A0A6C0JNR1</accession>
<dbReference type="GO" id="GO:0003725">
    <property type="term" value="F:double-stranded RNA binding"/>
    <property type="evidence" value="ECO:0007669"/>
    <property type="project" value="TreeGrafter"/>
</dbReference>
<evidence type="ECO:0000256" key="2">
    <source>
        <dbReference type="ARBA" id="ARBA00022722"/>
    </source>
</evidence>
<evidence type="ECO:0000259" key="7">
    <source>
        <dbReference type="PROSITE" id="PS50142"/>
    </source>
</evidence>
<dbReference type="CDD" id="cd10845">
    <property type="entry name" value="DSRM_RNAse_III_family"/>
    <property type="match status" value="1"/>
</dbReference>
<dbReference type="PROSITE" id="PS50137">
    <property type="entry name" value="DS_RBD"/>
    <property type="match status" value="1"/>
</dbReference>
<evidence type="ECO:0008006" key="9">
    <source>
        <dbReference type="Google" id="ProtNLM"/>
    </source>
</evidence>
<evidence type="ECO:0000256" key="3">
    <source>
        <dbReference type="ARBA" id="ARBA00022759"/>
    </source>
</evidence>
<dbReference type="CDD" id="cd00593">
    <property type="entry name" value="RIBOc"/>
    <property type="match status" value="1"/>
</dbReference>
<keyword evidence="2" id="KW-0540">Nuclease</keyword>
<dbReference type="PROSITE" id="PS50142">
    <property type="entry name" value="RNASE_3_2"/>
    <property type="match status" value="1"/>
</dbReference>
<sequence>MIKAMEAIYNPFNPRNRMFTQKDIHAILRKHECSYTVKNIQIFQNAMVHSSYVKRTEYTTPQGDVAQLAPRPQDCIELFPESYERLEHLGDSILGAATATYLSIRFPEQQEGFLTNLRKEIVCNNMLGELTRKIKLNEFYIISKHNEDACNGRYNVKKLGDILEAFIGALWTDCGYNFQVVYPFVVSLIETYIDIPGILRNDTNFKDQLQKYCQTTFHYTPTYVMISSNNGYLMAAVDGKGKHIGSGTGTTKKQGEQMAAQDALTKLKNGI</sequence>
<evidence type="ECO:0000256" key="4">
    <source>
        <dbReference type="ARBA" id="ARBA00022801"/>
    </source>
</evidence>
<organism evidence="8">
    <name type="scientific">viral metagenome</name>
    <dbReference type="NCBI Taxonomy" id="1070528"/>
    <lineage>
        <taxon>unclassified sequences</taxon>
        <taxon>metagenomes</taxon>
        <taxon>organismal metagenomes</taxon>
    </lineage>
</organism>
<proteinExistence type="inferred from homology"/>
<dbReference type="HAMAP" id="MF_00104">
    <property type="entry name" value="RNase_III"/>
    <property type="match status" value="1"/>
</dbReference>
<evidence type="ECO:0000256" key="1">
    <source>
        <dbReference type="ARBA" id="ARBA00010183"/>
    </source>
</evidence>
<dbReference type="Pfam" id="PF00636">
    <property type="entry name" value="Ribonuclease_3"/>
    <property type="match status" value="1"/>
</dbReference>
<keyword evidence="3" id="KW-0255">Endonuclease</keyword>
<reference evidence="8" key="1">
    <citation type="journal article" date="2020" name="Nature">
        <title>Giant virus diversity and host interactions through global metagenomics.</title>
        <authorList>
            <person name="Schulz F."/>
            <person name="Roux S."/>
            <person name="Paez-Espino D."/>
            <person name="Jungbluth S."/>
            <person name="Walsh D.A."/>
            <person name="Denef V.J."/>
            <person name="McMahon K.D."/>
            <person name="Konstantinidis K.T."/>
            <person name="Eloe-Fadrosh E.A."/>
            <person name="Kyrpides N.C."/>
            <person name="Woyke T."/>
        </authorList>
    </citation>
    <scope>NUCLEOTIDE SEQUENCE</scope>
    <source>
        <strain evidence="8">GVMAG-M-3300027734-16</strain>
    </source>
</reference>
<dbReference type="InterPro" id="IPR011907">
    <property type="entry name" value="RNase_III"/>
</dbReference>
<keyword evidence="5" id="KW-0694">RNA-binding</keyword>
<dbReference type="EMBL" id="MN740411">
    <property type="protein sequence ID" value="QHU05324.1"/>
    <property type="molecule type" value="Genomic_DNA"/>
</dbReference>
<feature type="domain" description="DRBM" evidence="6">
    <location>
        <begin position="204"/>
        <end position="269"/>
    </location>
</feature>
<evidence type="ECO:0000313" key="8">
    <source>
        <dbReference type="EMBL" id="QHU05324.1"/>
    </source>
</evidence>
<dbReference type="PANTHER" id="PTHR11207">
    <property type="entry name" value="RIBONUCLEASE III"/>
    <property type="match status" value="1"/>
</dbReference>
<dbReference type="SMART" id="SM00358">
    <property type="entry name" value="DSRM"/>
    <property type="match status" value="1"/>
</dbReference>
<evidence type="ECO:0000259" key="6">
    <source>
        <dbReference type="PROSITE" id="PS50137"/>
    </source>
</evidence>
<comment type="similarity">
    <text evidence="1">Belongs to the ribonuclease III family.</text>
</comment>
<dbReference type="Gene3D" id="3.30.160.20">
    <property type="match status" value="1"/>
</dbReference>
<dbReference type="SMART" id="SM00535">
    <property type="entry name" value="RIBOc"/>
    <property type="match status" value="1"/>
</dbReference>
<dbReference type="Gene3D" id="1.10.1520.10">
    <property type="entry name" value="Ribonuclease III domain"/>
    <property type="match status" value="1"/>
</dbReference>
<dbReference type="AlphaFoldDB" id="A0A6C0JNR1"/>
<evidence type="ECO:0000256" key="5">
    <source>
        <dbReference type="ARBA" id="ARBA00022884"/>
    </source>
</evidence>
<feature type="domain" description="RNase III" evidence="7">
    <location>
        <begin position="24"/>
        <end position="175"/>
    </location>
</feature>
<dbReference type="Pfam" id="PF00035">
    <property type="entry name" value="dsrm"/>
    <property type="match status" value="1"/>
</dbReference>
<protein>
    <recommendedName>
        <fullName evidence="9">RNase III domain-containing protein</fullName>
    </recommendedName>
</protein>
<dbReference type="GO" id="GO:0004525">
    <property type="term" value="F:ribonuclease III activity"/>
    <property type="evidence" value="ECO:0007669"/>
    <property type="project" value="InterPro"/>
</dbReference>
<dbReference type="GO" id="GO:0006364">
    <property type="term" value="P:rRNA processing"/>
    <property type="evidence" value="ECO:0007669"/>
    <property type="project" value="InterPro"/>
</dbReference>
<dbReference type="InterPro" id="IPR036389">
    <property type="entry name" value="RNase_III_sf"/>
</dbReference>